<dbReference type="EMBL" id="CP000910">
    <property type="protein sequence ID" value="ABY23428.1"/>
    <property type="molecule type" value="Genomic_DNA"/>
</dbReference>
<dbReference type="PANTHER" id="PTHR34384:SF5">
    <property type="entry name" value="L-2,3-DIAMINOPROPANOATE--CITRATE LIGASE"/>
    <property type="match status" value="1"/>
</dbReference>
<feature type="domain" description="Aerobactin siderophore biosynthesis IucA/IucC N-terminal" evidence="3">
    <location>
        <begin position="152"/>
        <end position="366"/>
    </location>
</feature>
<accession>A9WMT3</accession>
<feature type="domain" description="Aerobactin siderophore biosynthesis IucA/IucC-like C-terminal" evidence="4">
    <location>
        <begin position="391"/>
        <end position="546"/>
    </location>
</feature>
<evidence type="ECO:0000313" key="6">
    <source>
        <dbReference type="Proteomes" id="UP000002007"/>
    </source>
</evidence>
<evidence type="ECO:0000256" key="1">
    <source>
        <dbReference type="ARBA" id="ARBA00004924"/>
    </source>
</evidence>
<evidence type="ECO:0000259" key="3">
    <source>
        <dbReference type="Pfam" id="PF04183"/>
    </source>
</evidence>
<dbReference type="RefSeq" id="WP_012245101.1">
    <property type="nucleotide sequence ID" value="NC_010168.1"/>
</dbReference>
<dbReference type="InterPro" id="IPR007310">
    <property type="entry name" value="Aerobactin_biosyn_IucA/IucC_N"/>
</dbReference>
<comment type="similarity">
    <text evidence="2">Belongs to the IucA/IucC family.</text>
</comment>
<dbReference type="PANTHER" id="PTHR34384">
    <property type="entry name" value="L-2,3-DIAMINOPROPANOATE--CITRATE LIGASE"/>
    <property type="match status" value="1"/>
</dbReference>
<dbReference type="eggNOG" id="COG4264">
    <property type="taxonomic scope" value="Bacteria"/>
</dbReference>
<protein>
    <submittedName>
        <fullName evidence="5">Siderophore biosynthesis protein, IucA/IucC family</fullName>
    </submittedName>
</protein>
<dbReference type="KEGG" id="rsa:RSal33209_1692"/>
<dbReference type="STRING" id="288705.RSal33209_1692"/>
<organism evidence="5 6">
    <name type="scientific">Renibacterium salmoninarum (strain ATCC 33209 / DSM 20767 / JCM 11484 / NBRC 15589 / NCIMB 2235)</name>
    <dbReference type="NCBI Taxonomy" id="288705"/>
    <lineage>
        <taxon>Bacteria</taxon>
        <taxon>Bacillati</taxon>
        <taxon>Actinomycetota</taxon>
        <taxon>Actinomycetes</taxon>
        <taxon>Micrococcales</taxon>
        <taxon>Micrococcaceae</taxon>
        <taxon>Renibacterium</taxon>
    </lineage>
</organism>
<dbReference type="Gene3D" id="1.10.510.40">
    <property type="match status" value="1"/>
</dbReference>
<sequence>MSAVSGTLVRKILNTLYREDYAGLRSTGWFAQSGANAEELHRWLVPLAGSRTLSLSLRPDGFLADYALTDAVIHVTDGENVSEISDLESLFAALAPDPAKLDREAEAGWQEFRLEALQTELTLTAQELVSQQLVAKLRAQKRPDTGFDGALQFEALATLDGHPVHPTGSCRWGIDSLQEQRYTPEHLPEFELQWITVQRETVQLSEALAAQLAGPLPAWWPNAVEVNPDAEPSMIAVPVHPLTIANGGPVTVPGQKPHTGATVAPTLSIRTVLLTDEPLTHLKMPLPIATLGRKNRRGIKAADLADGATMQQLLQEILDREPELAQRVLLADESRWLGSQDDSLALLVRSYPAELSGKLTLPLAALHVPDPSAADEQASLFDRLSEGDAASWFESYFRTMFDWHLALWLRYGVALESHQQNITIVSPGLQLLYKDNDGARVDRRRLSAALGRELPAETFNDSRIFISDPGELADMFTTITLHLCIATPIIAQAGEDRARRQRLFALARRELIAAMDRWTDPNDPDSAAAAQLLRERILDADYLPIKAMVTAGTLLPKARLGCQDINKYYLRTGPNYLRSGVQA</sequence>
<proteinExistence type="inferred from homology"/>
<evidence type="ECO:0000259" key="4">
    <source>
        <dbReference type="Pfam" id="PF06276"/>
    </source>
</evidence>
<dbReference type="InterPro" id="IPR037455">
    <property type="entry name" value="LucA/IucC-like"/>
</dbReference>
<name>A9WMT3_RENSM</name>
<dbReference type="Pfam" id="PF06276">
    <property type="entry name" value="FhuF"/>
    <property type="match status" value="1"/>
</dbReference>
<evidence type="ECO:0000313" key="5">
    <source>
        <dbReference type="EMBL" id="ABY23428.1"/>
    </source>
</evidence>
<dbReference type="Pfam" id="PF04183">
    <property type="entry name" value="IucA_IucC"/>
    <property type="match status" value="1"/>
</dbReference>
<dbReference type="Proteomes" id="UP000002007">
    <property type="component" value="Chromosome"/>
</dbReference>
<dbReference type="GO" id="GO:0019290">
    <property type="term" value="P:siderophore biosynthetic process"/>
    <property type="evidence" value="ECO:0007669"/>
    <property type="project" value="InterPro"/>
</dbReference>
<dbReference type="HOGENOM" id="CLU_023790_0_0_11"/>
<evidence type="ECO:0000256" key="2">
    <source>
        <dbReference type="ARBA" id="ARBA00007832"/>
    </source>
</evidence>
<gene>
    <name evidence="5" type="ordered locus">RSal33209_1692</name>
</gene>
<keyword evidence="6" id="KW-1185">Reference proteome</keyword>
<reference evidence="6" key="1">
    <citation type="journal article" date="2008" name="J. Bacteriol.">
        <title>Genome sequence of the fish pathogen Renibacterium salmoninarum suggests reductive evolution away from an environmental Arthrobacter ancestor.</title>
        <authorList>
            <person name="Wiens G.D."/>
            <person name="Rockey D.D."/>
            <person name="Wu Z."/>
            <person name="Chang J."/>
            <person name="Levy R."/>
            <person name="Crane S."/>
            <person name="Chen D.S."/>
            <person name="Capri G.R."/>
            <person name="Burnett J.R."/>
            <person name="Sudheesh P.S."/>
            <person name="Schipma M.J."/>
            <person name="Burd H."/>
            <person name="Bhattacharyya A."/>
            <person name="Rhodes L.D."/>
            <person name="Kaul R."/>
            <person name="Strom M.S."/>
        </authorList>
    </citation>
    <scope>NUCLEOTIDE SEQUENCE [LARGE SCALE GENOMIC DNA]</scope>
    <source>
        <strain evidence="6">ATCC 33209 / DSM 20767 / JCM 11484 / NBRC 15589 / NCIMB 2235</strain>
    </source>
</reference>
<comment type="pathway">
    <text evidence="1">Siderophore biosynthesis.</text>
</comment>
<dbReference type="InterPro" id="IPR022770">
    <property type="entry name" value="IucA/IucC-like_C"/>
</dbReference>
<dbReference type="GO" id="GO:0016881">
    <property type="term" value="F:acid-amino acid ligase activity"/>
    <property type="evidence" value="ECO:0007669"/>
    <property type="project" value="UniProtKB-ARBA"/>
</dbReference>
<dbReference type="AlphaFoldDB" id="A9WMT3"/>